<dbReference type="Gene3D" id="2.160.20.120">
    <property type="match status" value="1"/>
</dbReference>
<feature type="domain" description="DUF4097" evidence="1">
    <location>
        <begin position="40"/>
        <end position="209"/>
    </location>
</feature>
<dbReference type="EMBL" id="PPTT01000024">
    <property type="protein sequence ID" value="RDB67573.1"/>
    <property type="molecule type" value="Genomic_DNA"/>
</dbReference>
<reference evidence="2 4" key="1">
    <citation type="journal article" date="2018" name="Elife">
        <title>Discovery and characterization of a prevalent human gut bacterial enzyme sufficient for the inactivation of a family of plant toxins.</title>
        <authorList>
            <person name="Koppel N."/>
            <person name="Bisanz J.E."/>
            <person name="Pandelia M.E."/>
            <person name="Turnbaugh P.J."/>
            <person name="Balskus E.P."/>
        </authorList>
    </citation>
    <scope>NUCLEOTIDE SEQUENCE [LARGE SCALE GENOMIC DNA]</scope>
    <source>
        <strain evidence="2 4">DSM 16107</strain>
    </source>
</reference>
<name>A0A3N0IXL5_9ACTN</name>
<evidence type="ECO:0000313" key="3">
    <source>
        <dbReference type="EMBL" id="RNM41723.1"/>
    </source>
</evidence>
<sequence>MQRNDKGAFMADVRVQAAGITGLEIKWASGAVDVVVVDDGTCDAIELTETASRPLFEGQQMRWRVVGGTLEIDYGSWLECMMVWRKDLEVRIPRAYASAFERVTIDGASGSYRVRGVGCGTLRLKLASGKIDVQQVAAHALSVDVASGQVSASGRFEDSVAVHAASGKAWIACDGLCPRTIDTTIASGGVHVALPATAGFTARITKASGRFSSGFPLEQSGGAYRHGDGSARITARMASGSFALDSVG</sequence>
<keyword evidence="4" id="KW-1185">Reference proteome</keyword>
<dbReference type="EMBL" id="QICC01000028">
    <property type="protein sequence ID" value="RNM41723.1"/>
    <property type="molecule type" value="Genomic_DNA"/>
</dbReference>
<evidence type="ECO:0000259" key="1">
    <source>
        <dbReference type="Pfam" id="PF13349"/>
    </source>
</evidence>
<proteinExistence type="predicted"/>
<evidence type="ECO:0000313" key="5">
    <source>
        <dbReference type="Proteomes" id="UP000270112"/>
    </source>
</evidence>
<dbReference type="InterPro" id="IPR025164">
    <property type="entry name" value="Toastrack_DUF4097"/>
</dbReference>
<evidence type="ECO:0000313" key="2">
    <source>
        <dbReference type="EMBL" id="RDB67573.1"/>
    </source>
</evidence>
<reference evidence="5" key="2">
    <citation type="submission" date="2018-05" db="EMBL/GenBank/DDBJ databases">
        <title>Genome Sequencing of selected type strains of the family Eggerthellaceae.</title>
        <authorList>
            <person name="Danylec N."/>
            <person name="Stoll D.A."/>
            <person name="Doetsch A."/>
            <person name="Huch M."/>
        </authorList>
    </citation>
    <scope>NUCLEOTIDE SEQUENCE [LARGE SCALE GENOMIC DNA]</scope>
    <source>
        <strain evidence="5">DSM 16107</strain>
    </source>
</reference>
<dbReference type="Pfam" id="PF13349">
    <property type="entry name" value="DUF4097"/>
    <property type="match status" value="1"/>
</dbReference>
<accession>A0A3N0IXL5</accession>
<dbReference type="Proteomes" id="UP000270112">
    <property type="component" value="Unassembled WGS sequence"/>
</dbReference>
<reference evidence="3" key="3">
    <citation type="journal article" date="2019" name="Microbiol. Resour. Announc.">
        <title>Draft Genome Sequences of Type Strains of Gordonibacter faecihominis, Paraeggerthella hongkongensis, Parvibacter caecicola,Slackia equolifaciens, Slackia faecicanis, and Slackia isoflavoniconvertens.</title>
        <authorList>
            <person name="Danylec N."/>
            <person name="Stoll D.A."/>
            <person name="Dotsch A."/>
            <person name="Huch M."/>
        </authorList>
    </citation>
    <scope>NUCLEOTIDE SEQUENCE</scope>
    <source>
        <strain evidence="3">DSM 16107</strain>
    </source>
</reference>
<dbReference type="Proteomes" id="UP000253817">
    <property type="component" value="Unassembled WGS sequence"/>
</dbReference>
<organism evidence="3 5">
    <name type="scientific">Eggerthella sinensis</name>
    <dbReference type="NCBI Taxonomy" id="242230"/>
    <lineage>
        <taxon>Bacteria</taxon>
        <taxon>Bacillati</taxon>
        <taxon>Actinomycetota</taxon>
        <taxon>Coriobacteriia</taxon>
        <taxon>Eggerthellales</taxon>
        <taxon>Eggerthellaceae</taxon>
        <taxon>Eggerthella</taxon>
    </lineage>
</organism>
<evidence type="ECO:0000313" key="4">
    <source>
        <dbReference type="Proteomes" id="UP000253817"/>
    </source>
</evidence>
<gene>
    <name evidence="2" type="ORF">C1876_12865</name>
    <name evidence="3" type="ORF">DMP09_08255</name>
</gene>
<dbReference type="AlphaFoldDB" id="A0A3N0IXL5"/>
<protein>
    <recommendedName>
        <fullName evidence="1">DUF4097 domain-containing protein</fullName>
    </recommendedName>
</protein>
<comment type="caution">
    <text evidence="3">The sequence shown here is derived from an EMBL/GenBank/DDBJ whole genome shotgun (WGS) entry which is preliminary data.</text>
</comment>